<keyword evidence="4" id="KW-0949">S-adenosyl-L-methionine</keyword>
<dbReference type="PROSITE" id="PS00092">
    <property type="entry name" value="N6_MTASE"/>
    <property type="match status" value="1"/>
</dbReference>
<dbReference type="InterPro" id="IPR002052">
    <property type="entry name" value="DNA_methylase_N6_adenine_CS"/>
</dbReference>
<dbReference type="GO" id="GO:0009007">
    <property type="term" value="F:site-specific DNA-methyltransferase (adenine-specific) activity"/>
    <property type="evidence" value="ECO:0007669"/>
    <property type="project" value="UniProtKB-EC"/>
</dbReference>
<evidence type="ECO:0000256" key="3">
    <source>
        <dbReference type="ARBA" id="ARBA00022679"/>
    </source>
</evidence>
<keyword evidence="3" id="KW-0808">Transferase</keyword>
<dbReference type="PRINTS" id="PR00507">
    <property type="entry name" value="N12N6MTFRASE"/>
</dbReference>
<keyword evidence="2 7" id="KW-0489">Methyltransferase</keyword>
<evidence type="ECO:0000256" key="5">
    <source>
        <dbReference type="ARBA" id="ARBA00047942"/>
    </source>
</evidence>
<dbReference type="CDD" id="cd02440">
    <property type="entry name" value="AdoMet_MTases"/>
    <property type="match status" value="1"/>
</dbReference>
<evidence type="ECO:0000256" key="1">
    <source>
        <dbReference type="ARBA" id="ARBA00011900"/>
    </source>
</evidence>
<organism evidence="7 8">
    <name type="scientific">bacterium (Candidatus Gribaldobacteria) CG08_land_8_20_14_0_20_39_15</name>
    <dbReference type="NCBI Taxonomy" id="2014273"/>
    <lineage>
        <taxon>Bacteria</taxon>
        <taxon>Candidatus Gribaldobacteria</taxon>
    </lineage>
</organism>
<dbReference type="EMBL" id="PEXQ01000010">
    <property type="protein sequence ID" value="PIU16526.1"/>
    <property type="molecule type" value="Genomic_DNA"/>
</dbReference>
<dbReference type="AlphaFoldDB" id="A0A2M6XV68"/>
<proteinExistence type="predicted"/>
<evidence type="ECO:0000313" key="7">
    <source>
        <dbReference type="EMBL" id="PIU16526.1"/>
    </source>
</evidence>
<dbReference type="SUPFAM" id="SSF53335">
    <property type="entry name" value="S-adenosyl-L-methionine-dependent methyltransferases"/>
    <property type="match status" value="1"/>
</dbReference>
<sequence>MQNQGLKKISLEKANGVVYTPEWIVETILDFVGFVESSYRATVVDPACGDGAFLTMAAKRIISGGLRKKLDKSCVKQLLEKNVVGFDIDKKAVAKCKNRLDQVAEKYNINNVQWQIYQGDSLDKEFVLHFFKKFDFVVGNPPYVRIQHLEKEKREKIQQGWRFCQNGSTDIFIAFFELGVHLLSKIGKLGYITPNTFLKTKAGENLRWFLRNSNMLKTLIDFEHHQIFDNVTTYSLITILDKYHFKDFFYLYKSNGKNIEFIDEIKVKELDINNWVLTSNETSQKLQLIRERGVPLGQIAQIHVGITTLADNYYIFQNPIFNGDKAIIRLKDGREFTIEKKILKPIIKASVLKNAGENQNRFVIFPYEKINGRHFIIPEAKLTQQYPLSYKYFLTIKDILLARDKGKPNPVTWYAFGRSQGLDTSFGRKILTSPINKTPNFIVWEKEDYTFYAGYCIKYTDDLNWLASILNSDEMNFYISHTSRDYQNNYKSFAKSFIENFTVPNNGLAIRQNQFVF</sequence>
<dbReference type="Proteomes" id="UP000229784">
    <property type="component" value="Unassembled WGS sequence"/>
</dbReference>
<evidence type="ECO:0000259" key="6">
    <source>
        <dbReference type="Pfam" id="PF07669"/>
    </source>
</evidence>
<dbReference type="InterPro" id="IPR029063">
    <property type="entry name" value="SAM-dependent_MTases_sf"/>
</dbReference>
<comment type="caution">
    <text evidence="7">The sequence shown here is derived from an EMBL/GenBank/DDBJ whole genome shotgun (WGS) entry which is preliminary data.</text>
</comment>
<dbReference type="GO" id="GO:0032259">
    <property type="term" value="P:methylation"/>
    <property type="evidence" value="ECO:0007669"/>
    <property type="project" value="UniProtKB-KW"/>
</dbReference>
<evidence type="ECO:0000256" key="4">
    <source>
        <dbReference type="ARBA" id="ARBA00022691"/>
    </source>
</evidence>
<dbReference type="InterPro" id="IPR050953">
    <property type="entry name" value="N4_N6_ade-DNA_methylase"/>
</dbReference>
<dbReference type="GO" id="GO:0006304">
    <property type="term" value="P:DNA modification"/>
    <property type="evidence" value="ECO:0007669"/>
    <property type="project" value="InterPro"/>
</dbReference>
<gene>
    <name evidence="7" type="ORF">COT20_00355</name>
</gene>
<dbReference type="Gene3D" id="3.40.50.150">
    <property type="entry name" value="Vaccinia Virus protein VP39"/>
    <property type="match status" value="1"/>
</dbReference>
<name>A0A2M6XV68_9BACT</name>
<evidence type="ECO:0000256" key="2">
    <source>
        <dbReference type="ARBA" id="ARBA00022603"/>
    </source>
</evidence>
<reference evidence="8" key="1">
    <citation type="submission" date="2017-09" db="EMBL/GenBank/DDBJ databases">
        <title>Depth-based differentiation of microbial function through sediment-hosted aquifers and enrichment of novel symbionts in the deep terrestrial subsurface.</title>
        <authorList>
            <person name="Probst A.J."/>
            <person name="Ladd B."/>
            <person name="Jarett J.K."/>
            <person name="Geller-Mcgrath D.E."/>
            <person name="Sieber C.M.K."/>
            <person name="Emerson J.B."/>
            <person name="Anantharaman K."/>
            <person name="Thomas B.C."/>
            <person name="Malmstrom R."/>
            <person name="Stieglmeier M."/>
            <person name="Klingl A."/>
            <person name="Woyke T."/>
            <person name="Ryan C.M."/>
            <person name="Banfield J.F."/>
        </authorList>
    </citation>
    <scope>NUCLEOTIDE SEQUENCE [LARGE SCALE GENOMIC DNA]</scope>
</reference>
<protein>
    <recommendedName>
        <fullName evidence="1">site-specific DNA-methyltransferase (adenine-specific)</fullName>
        <ecNumber evidence="1">2.1.1.72</ecNumber>
    </recommendedName>
</protein>
<dbReference type="InterPro" id="IPR011639">
    <property type="entry name" value="MethylTrfase_TaqI-like_dom"/>
</dbReference>
<feature type="domain" description="Type II methyltransferase M.TaqI-like" evidence="6">
    <location>
        <begin position="82"/>
        <end position="228"/>
    </location>
</feature>
<evidence type="ECO:0000313" key="8">
    <source>
        <dbReference type="Proteomes" id="UP000229784"/>
    </source>
</evidence>
<accession>A0A2M6XV68</accession>
<dbReference type="GO" id="GO:0003676">
    <property type="term" value="F:nucleic acid binding"/>
    <property type="evidence" value="ECO:0007669"/>
    <property type="project" value="InterPro"/>
</dbReference>
<dbReference type="Pfam" id="PF07669">
    <property type="entry name" value="Eco57I"/>
    <property type="match status" value="1"/>
</dbReference>
<dbReference type="PANTHER" id="PTHR33841">
    <property type="entry name" value="DNA METHYLTRANSFERASE YEEA-RELATED"/>
    <property type="match status" value="1"/>
</dbReference>
<dbReference type="PANTHER" id="PTHR33841:SF1">
    <property type="entry name" value="DNA METHYLTRANSFERASE A"/>
    <property type="match status" value="1"/>
</dbReference>
<dbReference type="EC" id="2.1.1.72" evidence="1"/>
<comment type="catalytic activity">
    <reaction evidence="5">
        <text>a 2'-deoxyadenosine in DNA + S-adenosyl-L-methionine = an N(6)-methyl-2'-deoxyadenosine in DNA + S-adenosyl-L-homocysteine + H(+)</text>
        <dbReference type="Rhea" id="RHEA:15197"/>
        <dbReference type="Rhea" id="RHEA-COMP:12418"/>
        <dbReference type="Rhea" id="RHEA-COMP:12419"/>
        <dbReference type="ChEBI" id="CHEBI:15378"/>
        <dbReference type="ChEBI" id="CHEBI:57856"/>
        <dbReference type="ChEBI" id="CHEBI:59789"/>
        <dbReference type="ChEBI" id="CHEBI:90615"/>
        <dbReference type="ChEBI" id="CHEBI:90616"/>
        <dbReference type="EC" id="2.1.1.72"/>
    </reaction>
</comment>